<sequence length="183" mass="21469">MTKEEIVSGISSYLEQFNTLKINLCFLKKNTVDYSTHDLIQIIQETCKIMSGEKLFNASLRGKLGVNAFPSLTNKFLKFVNGDGQDNEEIDAWYNAFREVGNSRYNFFRLLQRYYPTLDFSYITSASQNWISLGNIILKAKHLNSWKEMNERIIKRFRRTLSQEEENINHLRNLLDSLSSYKE</sequence>
<evidence type="ECO:0000313" key="3">
    <source>
        <dbReference type="Proteomes" id="UP001139011"/>
    </source>
</evidence>
<comment type="caution">
    <text evidence="2">The sequence shown here is derived from an EMBL/GenBank/DDBJ whole genome shotgun (WGS) entry which is preliminary data.</text>
</comment>
<keyword evidence="3" id="KW-1185">Reference proteome</keyword>
<dbReference type="RefSeq" id="WP_248254863.1">
    <property type="nucleotide sequence ID" value="NZ_JAIWJX010000004.1"/>
</dbReference>
<name>A0A9X2BG76_9BACL</name>
<gene>
    <name evidence="2" type="ORF">LCY76_23265</name>
</gene>
<evidence type="ECO:0000313" key="2">
    <source>
        <dbReference type="EMBL" id="MCK6259495.1"/>
    </source>
</evidence>
<organism evidence="2 3">
    <name type="scientific">Fictibacillus marinisediminis</name>
    <dbReference type="NCBI Taxonomy" id="2878389"/>
    <lineage>
        <taxon>Bacteria</taxon>
        <taxon>Bacillati</taxon>
        <taxon>Bacillota</taxon>
        <taxon>Bacilli</taxon>
        <taxon>Bacillales</taxon>
        <taxon>Fictibacillaceae</taxon>
        <taxon>Fictibacillus</taxon>
    </lineage>
</organism>
<keyword evidence="1" id="KW-0175">Coiled coil</keyword>
<proteinExistence type="predicted"/>
<reference evidence="2" key="1">
    <citation type="submission" date="2021-09" db="EMBL/GenBank/DDBJ databases">
        <title>Genome analysis of Fictibacillus sp. KIGAM418 isolated from marine sediment.</title>
        <authorList>
            <person name="Seo M.-J."/>
            <person name="Cho E.-S."/>
            <person name="Hwang C.Y."/>
        </authorList>
    </citation>
    <scope>NUCLEOTIDE SEQUENCE</scope>
    <source>
        <strain evidence="2">KIGAM418</strain>
    </source>
</reference>
<feature type="coiled-coil region" evidence="1">
    <location>
        <begin position="154"/>
        <end position="181"/>
    </location>
</feature>
<dbReference type="Proteomes" id="UP001139011">
    <property type="component" value="Unassembled WGS sequence"/>
</dbReference>
<accession>A0A9X2BG76</accession>
<dbReference type="EMBL" id="JAIWJX010000004">
    <property type="protein sequence ID" value="MCK6259495.1"/>
    <property type="molecule type" value="Genomic_DNA"/>
</dbReference>
<evidence type="ECO:0000256" key="1">
    <source>
        <dbReference type="SAM" id="Coils"/>
    </source>
</evidence>
<dbReference type="AlphaFoldDB" id="A0A9X2BG76"/>
<protein>
    <submittedName>
        <fullName evidence="2">Uncharacterized protein</fullName>
    </submittedName>
</protein>